<evidence type="ECO:0000256" key="2">
    <source>
        <dbReference type="ARBA" id="ARBA00009477"/>
    </source>
</evidence>
<dbReference type="PANTHER" id="PTHR32347:SF14">
    <property type="entry name" value="EFFLUX SYSTEM COMPONENT YKNX-RELATED"/>
    <property type="match status" value="1"/>
</dbReference>
<dbReference type="GO" id="GO:0016020">
    <property type="term" value="C:membrane"/>
    <property type="evidence" value="ECO:0007669"/>
    <property type="project" value="InterPro"/>
</dbReference>
<feature type="coiled-coil region" evidence="4">
    <location>
        <begin position="119"/>
        <end position="153"/>
    </location>
</feature>
<comment type="caution">
    <text evidence="9">The sequence shown here is derived from an EMBL/GenBank/DDBJ whole genome shotgun (WGS) entry which is preliminary data.</text>
</comment>
<keyword evidence="6" id="KW-0812">Transmembrane</keyword>
<feature type="domain" description="Multidrug resistance protein MdtA-like barrel-sandwich hybrid" evidence="7">
    <location>
        <begin position="78"/>
        <end position="235"/>
    </location>
</feature>
<dbReference type="InterPro" id="IPR006143">
    <property type="entry name" value="RND_pump_MFP"/>
</dbReference>
<dbReference type="PANTHER" id="PTHR32347">
    <property type="entry name" value="EFFLUX SYSTEM COMPONENT YKNX-RELATED"/>
    <property type="match status" value="1"/>
</dbReference>
<dbReference type="AlphaFoldDB" id="B9Z6R9"/>
<dbReference type="GO" id="GO:0022857">
    <property type="term" value="F:transmembrane transporter activity"/>
    <property type="evidence" value="ECO:0007669"/>
    <property type="project" value="InterPro"/>
</dbReference>
<dbReference type="InterPro" id="IPR058625">
    <property type="entry name" value="MdtA-like_BSH"/>
</dbReference>
<organism evidence="9 10">
    <name type="scientific">Pseudogulbenkiania ferrooxidans 2002</name>
    <dbReference type="NCBI Taxonomy" id="279714"/>
    <lineage>
        <taxon>Bacteria</taxon>
        <taxon>Pseudomonadati</taxon>
        <taxon>Pseudomonadota</taxon>
        <taxon>Betaproteobacteria</taxon>
        <taxon>Neisseriales</taxon>
        <taxon>Chromobacteriaceae</taxon>
        <taxon>Pseudogulbenkiania</taxon>
    </lineage>
</organism>
<gene>
    <name evidence="9" type="ORF">FuraDRAFT_2966</name>
</gene>
<dbReference type="EMBL" id="ACIS01000008">
    <property type="protein sequence ID" value="EEG07644.1"/>
    <property type="molecule type" value="Genomic_DNA"/>
</dbReference>
<dbReference type="InterPro" id="IPR058792">
    <property type="entry name" value="Beta-barrel_RND_2"/>
</dbReference>
<comment type="similarity">
    <text evidence="2">Belongs to the membrane fusion protein (MFP) (TC 8.A.1) family.</text>
</comment>
<evidence type="ECO:0000256" key="1">
    <source>
        <dbReference type="ARBA" id="ARBA00004196"/>
    </source>
</evidence>
<dbReference type="Proteomes" id="UP000003165">
    <property type="component" value="Unassembled WGS sequence"/>
</dbReference>
<proteinExistence type="inferred from homology"/>
<evidence type="ECO:0000256" key="6">
    <source>
        <dbReference type="SAM" id="Phobius"/>
    </source>
</evidence>
<dbReference type="eggNOG" id="COG0845">
    <property type="taxonomic scope" value="Bacteria"/>
</dbReference>
<comment type="subcellular location">
    <subcellularLocation>
        <location evidence="1">Cell envelope</location>
    </subcellularLocation>
</comment>
<evidence type="ECO:0000256" key="4">
    <source>
        <dbReference type="SAM" id="Coils"/>
    </source>
</evidence>
<dbReference type="NCBIfam" id="TIGR01730">
    <property type="entry name" value="RND_mfp"/>
    <property type="match status" value="1"/>
</dbReference>
<protein>
    <submittedName>
        <fullName evidence="9">Efflux transporter, RND family, MFP subunit</fullName>
    </submittedName>
</protein>
<feature type="domain" description="CusB-like beta-barrel" evidence="8">
    <location>
        <begin position="247"/>
        <end position="320"/>
    </location>
</feature>
<evidence type="ECO:0000259" key="8">
    <source>
        <dbReference type="Pfam" id="PF25954"/>
    </source>
</evidence>
<dbReference type="InterPro" id="IPR050465">
    <property type="entry name" value="UPF0194_transport"/>
</dbReference>
<sequence length="424" mass="45103">MEQPGDMAKKLGLDRQSRVVSRLRRWLLLGGMVVAAGLAALYWNSRQATGQPRYLTQEVRRGSLTVAVSATGTLQPTNQVDVGSEISGTIKSVEVDYNDRVKRGQVLARIDTSKLEAQLKQSLAALAAARARVQQAQATVSEAKAKLGRLRQVQQVSGGKVPSQSEMETALATFERAVADAANSRATVTQGEATLEAQRTDLAKAVIRSPVDGVVLKRAAEPGQTVAASFQTPVLFTLAEDLTQMELHVDVDEADVGKVREGQAASFTVDAYPERTFPARLSQVRFGAKTVAGVVTYETVLKVDNAGLLLRPGMTGTASIVVEQARDALLVPNAALRFVPPQETSAPASRGLVANLLPRPPRRSASPPGGNDKQPHVWVLKQGRLQKVTLKTGMSDGSLTEVKGGALAPGRAVVVDVIEGKKPS</sequence>
<dbReference type="Gene3D" id="2.40.50.100">
    <property type="match status" value="2"/>
</dbReference>
<evidence type="ECO:0000313" key="9">
    <source>
        <dbReference type="EMBL" id="EEG07644.1"/>
    </source>
</evidence>
<dbReference type="SUPFAM" id="SSF111369">
    <property type="entry name" value="HlyD-like secretion proteins"/>
    <property type="match status" value="1"/>
</dbReference>
<accession>B9Z6R9</accession>
<evidence type="ECO:0000256" key="5">
    <source>
        <dbReference type="SAM" id="MobiDB-lite"/>
    </source>
</evidence>
<keyword evidence="6" id="KW-1133">Transmembrane helix</keyword>
<evidence type="ECO:0000259" key="7">
    <source>
        <dbReference type="Pfam" id="PF25917"/>
    </source>
</evidence>
<evidence type="ECO:0000313" key="10">
    <source>
        <dbReference type="Proteomes" id="UP000003165"/>
    </source>
</evidence>
<feature type="transmembrane region" description="Helical" evidence="6">
    <location>
        <begin position="26"/>
        <end position="43"/>
    </location>
</feature>
<reference evidence="9 10" key="1">
    <citation type="submission" date="2009-02" db="EMBL/GenBank/DDBJ databases">
        <title>Sequencing of the draft genome and assembly of Lutiella nitroferrum 2002.</title>
        <authorList>
            <consortium name="US DOE Joint Genome Institute (JGI-PGF)"/>
            <person name="Lucas S."/>
            <person name="Copeland A."/>
            <person name="Lapidus A."/>
            <person name="Glavina del Rio T."/>
            <person name="Tice H."/>
            <person name="Bruce D."/>
            <person name="Goodwin L."/>
            <person name="Pitluck S."/>
            <person name="Larimer F."/>
            <person name="Land M.L."/>
            <person name="Hauser L."/>
            <person name="Coates J.D."/>
        </authorList>
    </citation>
    <scope>NUCLEOTIDE SEQUENCE [LARGE SCALE GENOMIC DNA]</scope>
    <source>
        <strain evidence="9 10">2002</strain>
    </source>
</reference>
<dbReference type="GO" id="GO:0030313">
    <property type="term" value="C:cell envelope"/>
    <property type="evidence" value="ECO:0007669"/>
    <property type="project" value="UniProtKB-SubCell"/>
</dbReference>
<name>B9Z6R9_9NEIS</name>
<dbReference type="Gene3D" id="2.40.30.170">
    <property type="match status" value="1"/>
</dbReference>
<dbReference type="Pfam" id="PF25954">
    <property type="entry name" value="Beta-barrel_RND_2"/>
    <property type="match status" value="1"/>
</dbReference>
<keyword evidence="6" id="KW-0472">Membrane</keyword>
<feature type="region of interest" description="Disordered" evidence="5">
    <location>
        <begin position="345"/>
        <end position="377"/>
    </location>
</feature>
<keyword evidence="10" id="KW-1185">Reference proteome</keyword>
<evidence type="ECO:0000256" key="3">
    <source>
        <dbReference type="ARBA" id="ARBA00023054"/>
    </source>
</evidence>
<dbReference type="Pfam" id="PF25917">
    <property type="entry name" value="BSH_RND"/>
    <property type="match status" value="1"/>
</dbReference>
<keyword evidence="3 4" id="KW-0175">Coiled coil</keyword>